<evidence type="ECO:0000256" key="3">
    <source>
        <dbReference type="ARBA" id="ARBA00022630"/>
    </source>
</evidence>
<dbReference type="Pfam" id="PF07992">
    <property type="entry name" value="Pyr_redox_2"/>
    <property type="match status" value="1"/>
</dbReference>
<evidence type="ECO:0000259" key="6">
    <source>
        <dbReference type="Pfam" id="PF07992"/>
    </source>
</evidence>
<protein>
    <submittedName>
        <fullName evidence="7">NADH dehydrogenase, FAD-containing subunit</fullName>
    </submittedName>
</protein>
<keyword evidence="8" id="KW-1185">Reference proteome</keyword>
<accession>A0A1G8LWG5</accession>
<evidence type="ECO:0000256" key="4">
    <source>
        <dbReference type="ARBA" id="ARBA00022827"/>
    </source>
</evidence>
<evidence type="ECO:0000256" key="5">
    <source>
        <dbReference type="ARBA" id="ARBA00023002"/>
    </source>
</evidence>
<dbReference type="Gene3D" id="3.50.50.100">
    <property type="match status" value="1"/>
</dbReference>
<keyword evidence="4" id="KW-0274">FAD</keyword>
<evidence type="ECO:0000313" key="8">
    <source>
        <dbReference type="Proteomes" id="UP000199017"/>
    </source>
</evidence>
<dbReference type="Proteomes" id="UP000199017">
    <property type="component" value="Unassembled WGS sequence"/>
</dbReference>
<evidence type="ECO:0000256" key="1">
    <source>
        <dbReference type="ARBA" id="ARBA00001974"/>
    </source>
</evidence>
<proteinExistence type="inferred from homology"/>
<dbReference type="InterPro" id="IPR036188">
    <property type="entry name" value="FAD/NAD-bd_sf"/>
</dbReference>
<name>A0A1G8LWG5_9BACI</name>
<dbReference type="EMBL" id="FNDU01000009">
    <property type="protein sequence ID" value="SDI59973.1"/>
    <property type="molecule type" value="Genomic_DNA"/>
</dbReference>
<dbReference type="RefSeq" id="WP_170031990.1">
    <property type="nucleotide sequence ID" value="NZ_FNDU01000009.1"/>
</dbReference>
<keyword evidence="5" id="KW-0560">Oxidoreductase</keyword>
<comment type="cofactor">
    <cofactor evidence="1">
        <name>FAD</name>
        <dbReference type="ChEBI" id="CHEBI:57692"/>
    </cofactor>
</comment>
<sequence>MSQHVVFVGAGDSNLSVLKNWKKRKLKDTTWTLVSPSRYQYYSGMFSGYTEGRYSIEDIRIDLKSFCKENGGRFLKGKVTAVDKRQKNVLTDSGKSLSYDILSANIGSTHEKPNVPGVKDYALFLEPNGQFPSAAEKLQQTEYPVIRGGDYKGVEIALSLQEWRKKHHMKTPVTLISNGPVLENEKEEIRDNVLTLLDERGIMIYENISVERIDQDVLYTENHVIPYGEVLWITGPTPPLIFQYAKLAVDEKGFLLVSSSLQSLDDSSIFASGACVTLSDYPDMLKNNSYMRKEASVLEDNIIKTLKGKKKLKTFTPPKKRELVLNLGHKKGLYIKGGKYSLDKSSWKLKKRMDKQFIKQFS</sequence>
<feature type="domain" description="FAD/NAD(P)-binding" evidence="6">
    <location>
        <begin position="4"/>
        <end position="279"/>
    </location>
</feature>
<dbReference type="AlphaFoldDB" id="A0A1G8LWG5"/>
<keyword evidence="3" id="KW-0285">Flavoprotein</keyword>
<evidence type="ECO:0000256" key="2">
    <source>
        <dbReference type="ARBA" id="ARBA00005272"/>
    </source>
</evidence>
<dbReference type="SUPFAM" id="SSF51905">
    <property type="entry name" value="FAD/NAD(P)-binding domain"/>
    <property type="match status" value="2"/>
</dbReference>
<dbReference type="GO" id="GO:0003955">
    <property type="term" value="F:NAD(P)H dehydrogenase (quinone) activity"/>
    <property type="evidence" value="ECO:0007669"/>
    <property type="project" value="TreeGrafter"/>
</dbReference>
<comment type="similarity">
    <text evidence="2">Belongs to the NADH dehydrogenase family.</text>
</comment>
<reference evidence="7 8" key="1">
    <citation type="submission" date="2016-10" db="EMBL/GenBank/DDBJ databases">
        <authorList>
            <person name="de Groot N.N."/>
        </authorList>
    </citation>
    <scope>NUCLEOTIDE SEQUENCE [LARGE SCALE GENOMIC DNA]</scope>
    <source>
        <strain evidence="8">P4B,CCM 7963,CECT 7998,DSM 25260,IBRC-M 10614,KCTC 13821</strain>
    </source>
</reference>
<dbReference type="PANTHER" id="PTHR42913:SF9">
    <property type="entry name" value="SLR1591 PROTEIN"/>
    <property type="match status" value="1"/>
</dbReference>
<evidence type="ECO:0000313" key="7">
    <source>
        <dbReference type="EMBL" id="SDI59973.1"/>
    </source>
</evidence>
<organism evidence="7 8">
    <name type="scientific">Alteribacillus bidgolensis</name>
    <dbReference type="NCBI Taxonomy" id="930129"/>
    <lineage>
        <taxon>Bacteria</taxon>
        <taxon>Bacillati</taxon>
        <taxon>Bacillota</taxon>
        <taxon>Bacilli</taxon>
        <taxon>Bacillales</taxon>
        <taxon>Bacillaceae</taxon>
        <taxon>Alteribacillus</taxon>
    </lineage>
</organism>
<dbReference type="InterPro" id="IPR023753">
    <property type="entry name" value="FAD/NAD-binding_dom"/>
</dbReference>
<gene>
    <name evidence="7" type="ORF">SAMN05216352_109109</name>
</gene>
<dbReference type="GO" id="GO:0019646">
    <property type="term" value="P:aerobic electron transport chain"/>
    <property type="evidence" value="ECO:0007669"/>
    <property type="project" value="TreeGrafter"/>
</dbReference>
<dbReference type="PANTHER" id="PTHR42913">
    <property type="entry name" value="APOPTOSIS-INDUCING FACTOR 1"/>
    <property type="match status" value="1"/>
</dbReference>
<dbReference type="InterPro" id="IPR051169">
    <property type="entry name" value="NADH-Q_oxidoreductase"/>
</dbReference>
<dbReference type="STRING" id="930129.SAMN05216352_109109"/>